<protein>
    <submittedName>
        <fullName evidence="1">Uncharacterized protein</fullName>
    </submittedName>
</protein>
<accession>A0A1J4KFI6</accession>
<evidence type="ECO:0000313" key="2">
    <source>
        <dbReference type="Proteomes" id="UP000179807"/>
    </source>
</evidence>
<evidence type="ECO:0000313" key="1">
    <source>
        <dbReference type="EMBL" id="OHT08540.1"/>
    </source>
</evidence>
<dbReference type="EMBL" id="MLAK01000664">
    <property type="protein sequence ID" value="OHT08540.1"/>
    <property type="molecule type" value="Genomic_DNA"/>
</dbReference>
<organism evidence="1 2">
    <name type="scientific">Tritrichomonas foetus</name>
    <dbReference type="NCBI Taxonomy" id="1144522"/>
    <lineage>
        <taxon>Eukaryota</taxon>
        <taxon>Metamonada</taxon>
        <taxon>Parabasalia</taxon>
        <taxon>Tritrichomonadida</taxon>
        <taxon>Tritrichomonadidae</taxon>
        <taxon>Tritrichomonas</taxon>
    </lineage>
</organism>
<dbReference type="Proteomes" id="UP000179807">
    <property type="component" value="Unassembled WGS sequence"/>
</dbReference>
<dbReference type="RefSeq" id="XP_068361676.1">
    <property type="nucleotide sequence ID" value="XM_068502825.1"/>
</dbReference>
<reference evidence="1" key="1">
    <citation type="submission" date="2016-10" db="EMBL/GenBank/DDBJ databases">
        <authorList>
            <person name="Benchimol M."/>
            <person name="Almeida L.G."/>
            <person name="Vasconcelos A.T."/>
            <person name="Perreira-Neves A."/>
            <person name="Rosa I.A."/>
            <person name="Tasca T."/>
            <person name="Bogo M.R."/>
            <person name="de Souza W."/>
        </authorList>
    </citation>
    <scope>NUCLEOTIDE SEQUENCE [LARGE SCALE GENOMIC DNA]</scope>
    <source>
        <strain evidence="1">K</strain>
    </source>
</reference>
<comment type="caution">
    <text evidence="1">The sequence shown here is derived from an EMBL/GenBank/DDBJ whole genome shotgun (WGS) entry which is preliminary data.</text>
</comment>
<dbReference type="VEuPathDB" id="TrichDB:TRFO_22876"/>
<sequence length="823" mass="96594">MKKVYAFPTENTNTTTYTQYMDQAISFPSFPDPSFYNSYSEFRDASLKWYDYINNSIDFSILPYPVSAFYHRPSKYYCYQGKTRSQKKLIENKSSLESIILKGNDNSNCNELLNDEIKKNSLENGFKSNVWSQYFISIDPNPHFYDSYIDFVKSSDEWATINSIPNLPFHPKSFCEKIETVPILQKDKCITLVPISDRKRNKKFLFVEQLPLFKIGELSKIMRPNHISEFLRYNIMYYYYPKKINFGDIFNIMQRNGITPVLKCQLSYIVKEMEGFGTLPIIPNQLQHPFIFSPVAKAFLENRDNKYIFNSVELRNNITQFLFYVNQIESSKSYYYRYKFMEITKEIIPFNPNGISNYFIENITLFLDFAFMFNDFDYSSMPLFDKLLKEIVNMGKDKIGETNWKLLTVLIHSHLSRIFSLHIKCFNERSNFYNAIKKQTSVFLNTFGQIVVPALESSLTTNNAVVSVLCILLVIDSNDSALTTFFNHFHPSLFHFFNQISDVSSKYFTILLERVIFQKNYINCLFIYFQLFLAEISIDDFDNLNPLMISFLSLFINTNNDAIFVGYEWLIKGIKMLLFSKKIIAFEFINSIVNYSISIRFLSKKDHSKLLEEMTLVFIDIYFMLGEYQQIYILRSLEMLLVLPSAKKILSETSDWIHLVFQSMKSINDDIVLISWKLFRKIFMSHSNIIVKYFRIPKIKSIIIQGIQDIPIYAITELLMLIGEYSFLHIEVDSPEQIGQRNKGGFIFLLSGLPNELIELVQLFNDSGINVLDKYQIVASSARDNPVQKNLWIWFRKVINERNSCKHLLLGHTKKSNHYSIKI</sequence>
<dbReference type="AlphaFoldDB" id="A0A1J4KFI6"/>
<proteinExistence type="predicted"/>
<gene>
    <name evidence="1" type="ORF">TRFO_22876</name>
</gene>
<dbReference type="GeneID" id="94837529"/>
<keyword evidence="2" id="KW-1185">Reference proteome</keyword>
<name>A0A1J4KFI6_9EUKA</name>